<dbReference type="InterPro" id="IPR035940">
    <property type="entry name" value="CAP_sf"/>
</dbReference>
<dbReference type="EMBL" id="AMRV01000008">
    <property type="protein sequence ID" value="EMD82365.1"/>
    <property type="molecule type" value="Genomic_DNA"/>
</dbReference>
<protein>
    <submittedName>
        <fullName evidence="4">Uncharacterized protein</fullName>
    </submittedName>
</protein>
<dbReference type="InterPro" id="IPR025193">
    <property type="entry name" value="DUF4114"/>
</dbReference>
<reference evidence="4 5" key="1">
    <citation type="journal article" date="2013" name="Genome Announc.">
        <title>Draft Genome Sequence of Strain JLT2015T, Belonging to the Family Sphingomonadaceae of the Alphaproteobacteria.</title>
        <authorList>
            <person name="Tang K."/>
            <person name="Liu K."/>
            <person name="Li S."/>
            <person name="Jiao N."/>
        </authorList>
    </citation>
    <scope>NUCLEOTIDE SEQUENCE [LARGE SCALE GENOMIC DNA]</scope>
    <source>
        <strain evidence="4 5">JLT2015</strain>
    </source>
</reference>
<name>M2SAJ6_9SPHN</name>
<dbReference type="RefSeq" id="WP_008603216.1">
    <property type="nucleotide sequence ID" value="NZ_AMRV01000008.1"/>
</dbReference>
<evidence type="ECO:0000259" key="3">
    <source>
        <dbReference type="Pfam" id="PF13448"/>
    </source>
</evidence>
<dbReference type="Gene3D" id="2.60.40.3440">
    <property type="match status" value="1"/>
</dbReference>
<dbReference type="Pfam" id="PF13448">
    <property type="entry name" value="DUF4114"/>
    <property type="match status" value="1"/>
</dbReference>
<feature type="compositionally biased region" description="Acidic residues" evidence="1">
    <location>
        <begin position="575"/>
        <end position="590"/>
    </location>
</feature>
<dbReference type="Proteomes" id="UP000011717">
    <property type="component" value="Unassembled WGS sequence"/>
</dbReference>
<dbReference type="CDD" id="cd05379">
    <property type="entry name" value="CAP_bacterial"/>
    <property type="match status" value="1"/>
</dbReference>
<evidence type="ECO:0000259" key="2">
    <source>
        <dbReference type="Pfam" id="PF00188"/>
    </source>
</evidence>
<dbReference type="Pfam" id="PF17963">
    <property type="entry name" value="Big_9"/>
    <property type="match status" value="1"/>
</dbReference>
<feature type="domain" description="DUF4114" evidence="3">
    <location>
        <begin position="818"/>
        <end position="923"/>
    </location>
</feature>
<dbReference type="Pfam" id="PF00188">
    <property type="entry name" value="CAP"/>
    <property type="match status" value="1"/>
</dbReference>
<dbReference type="SUPFAM" id="SSF49464">
    <property type="entry name" value="Carboxypeptidase regulatory domain-like"/>
    <property type="match status" value="1"/>
</dbReference>
<sequence>MASPSNFEQLQLELINQFRMNPAGEYDRLFVNGLPATPEIASAINYFGVDLAALKAQLSQLTSVGALAWSSQLASAAEGHSQVMIEQDAQTHQADGEPSLRARTEATGYSAQSYLGENVYAFTEDALHGHAGFVIDWGYDEGDDLNGNFASNGDGIQDPAGHRHTLISSNYTEIGISALVETDSSTGVGPYVVTQDLGGRVGYKTQFVGVVADDLDGDSFYDIGEGLGEVTITLRNTATGSIATTTSWSSGGWQIEVPHGTYQITFSGGGLASDVTKTATLGAGVNTKVDIYQPLDPLSLVADTITVSEDKATTFDPLVNDSGRGALTLVSVSEATNGTVTIGTDGRVTYRPDANFFGSDRFTYIVRDSAGRTSEALVTVEVTPVNDGPVIVYVNETIEVAADADAGTPVGIAFRATDIDGYVTVSLTGEATQFFKLIVADAGTGLYRLVVKDGAAFDAEGNPHISGTIKVLDDGGAQISQGFVVPVVPVPETPAPGNGEEPGGEEPGAEQPGSGDADGSDGDDDQGGETDPGEDVPDGEQPGTEEPGEENDGGDGDGTDNPGQGNDGVGGEQPGTEEPDPEDDNGDDGGSEQPGQGGNGDGGQSGDGAGPGGETPGGQPAPSVVEPDADNVYTASAGSDIFAVKAGGATIRGDLASLFGDHVEGFDFDDGVNIVGTRLARSQFFFNDDGTLYIDEDGDGIIDPVSGPRISFGDMSGGAFLSVRDSSDTWLVYERLLPTLSDGEKVDDSLINGLSLQTFLSGQNSSDFSITLAEAGGGYHNSLGVYEVDANGRIVDVRMLSADVVLDAGETFLVTDVEADHQLGFFLLQDGAHRLSEDVFASDSLAIDTSGGHAVLTDAGRSVEGATLFLSHDASLNLDGTQHVLSGASETQDGVLRVGFEDLVRESGGVSDDDFQDVIFDVAALADNPHAEPLSLHSDPIIV</sequence>
<evidence type="ECO:0000313" key="4">
    <source>
        <dbReference type="EMBL" id="EMD82365.1"/>
    </source>
</evidence>
<feature type="region of interest" description="Disordered" evidence="1">
    <location>
        <begin position="488"/>
        <end position="627"/>
    </location>
</feature>
<gene>
    <name evidence="4" type="ORF">C725_2403</name>
</gene>
<evidence type="ECO:0000313" key="5">
    <source>
        <dbReference type="Proteomes" id="UP000011717"/>
    </source>
</evidence>
<dbReference type="InterPro" id="IPR008969">
    <property type="entry name" value="CarboxyPept-like_regulatory"/>
</dbReference>
<keyword evidence="5" id="KW-1185">Reference proteome</keyword>
<proteinExistence type="predicted"/>
<dbReference type="Pfam" id="PF13620">
    <property type="entry name" value="CarboxypepD_reg"/>
    <property type="match status" value="1"/>
</dbReference>
<feature type="compositionally biased region" description="Gly residues" evidence="1">
    <location>
        <begin position="595"/>
        <end position="616"/>
    </location>
</feature>
<feature type="compositionally biased region" description="Acidic residues" evidence="1">
    <location>
        <begin position="546"/>
        <end position="558"/>
    </location>
</feature>
<feature type="domain" description="SCP" evidence="2">
    <location>
        <begin position="12"/>
        <end position="195"/>
    </location>
</feature>
<comment type="caution">
    <text evidence="4">The sequence shown here is derived from an EMBL/GenBank/DDBJ whole genome shotgun (WGS) entry which is preliminary data.</text>
</comment>
<dbReference type="PANTHER" id="PTHR31157:SF1">
    <property type="entry name" value="SCP DOMAIN-CONTAINING PROTEIN"/>
    <property type="match status" value="1"/>
</dbReference>
<evidence type="ECO:0000256" key="1">
    <source>
        <dbReference type="SAM" id="MobiDB-lite"/>
    </source>
</evidence>
<dbReference type="OrthoDB" id="7481856at2"/>
<dbReference type="AlphaFoldDB" id="M2SAJ6"/>
<feature type="compositionally biased region" description="Acidic residues" evidence="1">
    <location>
        <begin position="518"/>
        <end position="538"/>
    </location>
</feature>
<dbReference type="Gene3D" id="3.40.33.10">
    <property type="entry name" value="CAP"/>
    <property type="match status" value="1"/>
</dbReference>
<organism evidence="4 5">
    <name type="scientific">Pacificimonas flava</name>
    <dbReference type="NCBI Taxonomy" id="1234595"/>
    <lineage>
        <taxon>Bacteria</taxon>
        <taxon>Pseudomonadati</taxon>
        <taxon>Pseudomonadota</taxon>
        <taxon>Alphaproteobacteria</taxon>
        <taxon>Sphingomonadales</taxon>
        <taxon>Sphingosinicellaceae</taxon>
        <taxon>Pacificimonas</taxon>
    </lineage>
</organism>
<accession>M2SAJ6</accession>
<dbReference type="InterPro" id="IPR014044">
    <property type="entry name" value="CAP_dom"/>
</dbReference>
<dbReference type="PANTHER" id="PTHR31157">
    <property type="entry name" value="SCP DOMAIN-CONTAINING PROTEIN"/>
    <property type="match status" value="1"/>
</dbReference>
<dbReference type="SUPFAM" id="SSF55797">
    <property type="entry name" value="PR-1-like"/>
    <property type="match status" value="1"/>
</dbReference>
<dbReference type="PATRIC" id="fig|1234595.3.peg.2405"/>